<dbReference type="PANTHER" id="PTHR20855:SF52">
    <property type="entry name" value="ADIPONECTIN RECEPTOR PROTEIN"/>
    <property type="match status" value="1"/>
</dbReference>
<evidence type="ECO:0000256" key="4">
    <source>
        <dbReference type="ARBA" id="ARBA00022989"/>
    </source>
</evidence>
<protein>
    <recommendedName>
        <fullName evidence="10">HlyIII-domain-containing protein</fullName>
    </recommendedName>
</protein>
<feature type="transmembrane region" description="Helical" evidence="7">
    <location>
        <begin position="83"/>
        <end position="104"/>
    </location>
</feature>
<comment type="subcellular location">
    <subcellularLocation>
        <location evidence="1">Membrane</location>
        <topology evidence="1">Multi-pass membrane protein</topology>
    </subcellularLocation>
</comment>
<sequence length="317" mass="35453">MGETSKEPGSKRRSSFTDTVRQAGQAVSNLEQKIEKRLTVLWHEVEEWQRDNHYITSGYRPQSNSYLGSLGSLGYLHNESVNIWTHGIGAVVAIVSGIWLHNVLRPRYETASQEDIFAFSCFFFGATCCLGMSATYHAISNHSPEVSRFGNQLDYLGIVSLIWGSFIPSIYYGFQGDVFWIRTYWSMITTIGAGCAMVSINPKFRTPKWRPFRAGMFTAMGISAVIPVLHGIIMFGIPQMNRSISLPHVLTQGILYIVGAGLYASRIPERFSPGTFDIWGSSHQIFHVLILIAAATHLVGLLHAFDYKHEGPGVQLW</sequence>
<keyword evidence="9" id="KW-1185">Reference proteome</keyword>
<evidence type="ECO:0000256" key="2">
    <source>
        <dbReference type="ARBA" id="ARBA00007018"/>
    </source>
</evidence>
<feature type="binding site" evidence="6">
    <location>
        <position position="287"/>
    </location>
    <ligand>
        <name>Zn(2+)</name>
        <dbReference type="ChEBI" id="CHEBI:29105"/>
    </ligand>
</feature>
<evidence type="ECO:0000256" key="3">
    <source>
        <dbReference type="ARBA" id="ARBA00022692"/>
    </source>
</evidence>
<dbReference type="GO" id="GO:0046872">
    <property type="term" value="F:metal ion binding"/>
    <property type="evidence" value="ECO:0007669"/>
    <property type="project" value="UniProtKB-KW"/>
</dbReference>
<feature type="transmembrane region" description="Helical" evidence="7">
    <location>
        <begin position="116"/>
        <end position="135"/>
    </location>
</feature>
<dbReference type="STRING" id="50376.A0A517LIE4"/>
<feature type="transmembrane region" description="Helical" evidence="7">
    <location>
        <begin position="155"/>
        <end position="174"/>
    </location>
</feature>
<feature type="binding site" evidence="6">
    <location>
        <position position="137"/>
    </location>
    <ligand>
        <name>Zn(2+)</name>
        <dbReference type="ChEBI" id="CHEBI:29105"/>
    </ligand>
</feature>
<dbReference type="InterPro" id="IPR004254">
    <property type="entry name" value="AdipoR/HlyIII-related"/>
</dbReference>
<dbReference type="PANTHER" id="PTHR20855">
    <property type="entry name" value="ADIPOR/PROGESTIN RECEPTOR-RELATED"/>
    <property type="match status" value="1"/>
</dbReference>
<dbReference type="GO" id="GO:0016020">
    <property type="term" value="C:membrane"/>
    <property type="evidence" value="ECO:0007669"/>
    <property type="project" value="UniProtKB-SubCell"/>
</dbReference>
<dbReference type="AlphaFoldDB" id="A0A517LIE4"/>
<evidence type="ECO:0000256" key="5">
    <source>
        <dbReference type="ARBA" id="ARBA00023136"/>
    </source>
</evidence>
<dbReference type="Pfam" id="PF03006">
    <property type="entry name" value="HlyIII"/>
    <property type="match status" value="1"/>
</dbReference>
<reference evidence="8 9" key="1">
    <citation type="submission" date="2019-07" db="EMBL/GenBank/DDBJ databases">
        <title>Finished genome of Venturia effusa.</title>
        <authorList>
            <person name="Young C.A."/>
            <person name="Cox M.P."/>
            <person name="Ganley A.R.D."/>
            <person name="David W.J."/>
        </authorList>
    </citation>
    <scope>NUCLEOTIDE SEQUENCE [LARGE SCALE GENOMIC DNA]</scope>
    <source>
        <strain evidence="9">albino</strain>
    </source>
</reference>
<evidence type="ECO:0000256" key="1">
    <source>
        <dbReference type="ARBA" id="ARBA00004141"/>
    </source>
</evidence>
<dbReference type="GO" id="GO:0006882">
    <property type="term" value="P:intracellular zinc ion homeostasis"/>
    <property type="evidence" value="ECO:0007669"/>
    <property type="project" value="TreeGrafter"/>
</dbReference>
<dbReference type="OrthoDB" id="529367at2759"/>
<evidence type="ECO:0000256" key="7">
    <source>
        <dbReference type="SAM" id="Phobius"/>
    </source>
</evidence>
<accession>A0A517LIE4</accession>
<feature type="transmembrane region" description="Helical" evidence="7">
    <location>
        <begin position="249"/>
        <end position="265"/>
    </location>
</feature>
<proteinExistence type="inferred from homology"/>
<keyword evidence="5 7" id="KW-0472">Membrane</keyword>
<feature type="transmembrane region" description="Helical" evidence="7">
    <location>
        <begin position="212"/>
        <end position="237"/>
    </location>
</feature>
<dbReference type="GO" id="GO:0038023">
    <property type="term" value="F:signaling receptor activity"/>
    <property type="evidence" value="ECO:0007669"/>
    <property type="project" value="TreeGrafter"/>
</dbReference>
<keyword evidence="6" id="KW-0862">Zinc</keyword>
<feature type="transmembrane region" description="Helical" evidence="7">
    <location>
        <begin position="181"/>
        <end position="200"/>
    </location>
</feature>
<evidence type="ECO:0008006" key="10">
    <source>
        <dbReference type="Google" id="ProtNLM"/>
    </source>
</evidence>
<evidence type="ECO:0000313" key="8">
    <source>
        <dbReference type="EMBL" id="QDS75413.1"/>
    </source>
</evidence>
<organism evidence="8 9">
    <name type="scientific">Venturia effusa</name>
    <dbReference type="NCBI Taxonomy" id="50376"/>
    <lineage>
        <taxon>Eukaryota</taxon>
        <taxon>Fungi</taxon>
        <taxon>Dikarya</taxon>
        <taxon>Ascomycota</taxon>
        <taxon>Pezizomycotina</taxon>
        <taxon>Dothideomycetes</taxon>
        <taxon>Pleosporomycetidae</taxon>
        <taxon>Venturiales</taxon>
        <taxon>Venturiaceae</taxon>
        <taxon>Venturia</taxon>
    </lineage>
</organism>
<name>A0A517LIE4_9PEZI</name>
<dbReference type="Proteomes" id="UP000316270">
    <property type="component" value="Chromosome 13"/>
</dbReference>
<feature type="transmembrane region" description="Helical" evidence="7">
    <location>
        <begin position="285"/>
        <end position="305"/>
    </location>
</feature>
<gene>
    <name evidence="8" type="ORF">FKW77_003230</name>
</gene>
<feature type="binding site" evidence="6">
    <location>
        <position position="283"/>
    </location>
    <ligand>
        <name>Zn(2+)</name>
        <dbReference type="ChEBI" id="CHEBI:29105"/>
    </ligand>
</feature>
<evidence type="ECO:0000256" key="6">
    <source>
        <dbReference type="PIRSR" id="PIRSR604254-1"/>
    </source>
</evidence>
<keyword evidence="3 7" id="KW-0812">Transmembrane</keyword>
<dbReference type="EMBL" id="CP042197">
    <property type="protein sequence ID" value="QDS75413.1"/>
    <property type="molecule type" value="Genomic_DNA"/>
</dbReference>
<keyword evidence="6" id="KW-0479">Metal-binding</keyword>
<comment type="similarity">
    <text evidence="2">Belongs to the ADIPOR family.</text>
</comment>
<keyword evidence="4 7" id="KW-1133">Transmembrane helix</keyword>
<evidence type="ECO:0000313" key="9">
    <source>
        <dbReference type="Proteomes" id="UP000316270"/>
    </source>
</evidence>